<proteinExistence type="predicted"/>
<protein>
    <submittedName>
        <fullName evidence="1">Uncharacterized protein</fullName>
    </submittedName>
</protein>
<dbReference type="Proteomes" id="UP001208570">
    <property type="component" value="Unassembled WGS sequence"/>
</dbReference>
<comment type="caution">
    <text evidence="1">The sequence shown here is derived from an EMBL/GenBank/DDBJ whole genome shotgun (WGS) entry which is preliminary data.</text>
</comment>
<reference evidence="1" key="1">
    <citation type="journal article" date="2023" name="Mol. Biol. Evol.">
        <title>Third-Generation Sequencing Reveals the Adaptive Role of the Epigenome in Three Deep-Sea Polychaetes.</title>
        <authorList>
            <person name="Perez M."/>
            <person name="Aroh O."/>
            <person name="Sun Y."/>
            <person name="Lan Y."/>
            <person name="Juniper S.K."/>
            <person name="Young C.R."/>
            <person name="Angers B."/>
            <person name="Qian P.Y."/>
        </authorList>
    </citation>
    <scope>NUCLEOTIDE SEQUENCE</scope>
    <source>
        <strain evidence="1">P08H-3</strain>
    </source>
</reference>
<evidence type="ECO:0000313" key="1">
    <source>
        <dbReference type="EMBL" id="KAK2143045.1"/>
    </source>
</evidence>
<organism evidence="1 2">
    <name type="scientific">Paralvinella palmiformis</name>
    <dbReference type="NCBI Taxonomy" id="53620"/>
    <lineage>
        <taxon>Eukaryota</taxon>
        <taxon>Metazoa</taxon>
        <taxon>Spiralia</taxon>
        <taxon>Lophotrochozoa</taxon>
        <taxon>Annelida</taxon>
        <taxon>Polychaeta</taxon>
        <taxon>Sedentaria</taxon>
        <taxon>Canalipalpata</taxon>
        <taxon>Terebellida</taxon>
        <taxon>Terebelliformia</taxon>
        <taxon>Alvinellidae</taxon>
        <taxon>Paralvinella</taxon>
    </lineage>
</organism>
<gene>
    <name evidence="1" type="ORF">LSH36_883g00002</name>
</gene>
<dbReference type="AlphaFoldDB" id="A0AAD9IZM3"/>
<accession>A0AAD9IZM3</accession>
<dbReference type="EMBL" id="JAODUP010000883">
    <property type="protein sequence ID" value="KAK2143045.1"/>
    <property type="molecule type" value="Genomic_DNA"/>
</dbReference>
<feature type="non-terminal residue" evidence="1">
    <location>
        <position position="1"/>
    </location>
</feature>
<sequence>CQPCAELASFNSRFMKKCGTHMDRTEINQLMSTYQKIKCDPVELGCLKRDLEIICERKTNITFGFPQCGCEECWLLFQTDSDFMKKCGSGMSCAMLINPMKICYANLDSLDHFMAFVDNLGIICHEKGNGYLKKESCFTILLTHIMEVIFVLVLFESIADVAFSIKSSCPPRPSLTHPSNDGIGDTECEPCAQLAAFNSQFMKICGPHLDKQSLSERLYTCRQKEKDPVQLWLFYQDLKSECYSLTGQNITLPICGCDVCWKLLDESSEFMKTCGTSMDRREINQLMSTCEKIKCDPVEIGCFKRDLELICERKMNSTFEFPQCG</sequence>
<keyword evidence="2" id="KW-1185">Reference proteome</keyword>
<name>A0AAD9IZM3_9ANNE</name>
<evidence type="ECO:0000313" key="2">
    <source>
        <dbReference type="Proteomes" id="UP001208570"/>
    </source>
</evidence>